<dbReference type="InterPro" id="IPR050700">
    <property type="entry name" value="YIM1/Zinc_Alcohol_DH_Fams"/>
</dbReference>
<dbReference type="CDD" id="cd05289">
    <property type="entry name" value="MDR_like_2"/>
    <property type="match status" value="1"/>
</dbReference>
<dbReference type="SMART" id="SM00829">
    <property type="entry name" value="PKS_ER"/>
    <property type="match status" value="1"/>
</dbReference>
<evidence type="ECO:0000313" key="3">
    <source>
        <dbReference type="EMBL" id="OMD44800.1"/>
    </source>
</evidence>
<accession>A0ABX3H301</accession>
<keyword evidence="4" id="KW-1185">Reference proteome</keyword>
<feature type="domain" description="Enoyl reductase (ER)" evidence="2">
    <location>
        <begin position="10"/>
        <end position="305"/>
    </location>
</feature>
<dbReference type="PANTHER" id="PTHR11695">
    <property type="entry name" value="ALCOHOL DEHYDROGENASE RELATED"/>
    <property type="match status" value="1"/>
</dbReference>
<dbReference type="SUPFAM" id="SSF51735">
    <property type="entry name" value="NAD(P)-binding Rossmann-fold domains"/>
    <property type="match status" value="1"/>
</dbReference>
<dbReference type="PROSITE" id="PS01162">
    <property type="entry name" value="QOR_ZETA_CRYSTAL"/>
    <property type="match status" value="1"/>
</dbReference>
<keyword evidence="1" id="KW-0560">Oxidoreductase</keyword>
<dbReference type="InterPro" id="IPR011032">
    <property type="entry name" value="GroES-like_sf"/>
</dbReference>
<dbReference type="InterPro" id="IPR002364">
    <property type="entry name" value="Quin_OxRdtase/zeta-crystal_CS"/>
</dbReference>
<gene>
    <name evidence="3" type="ORF">BSK56_21950</name>
</gene>
<sequence length="309" mass="33641">MKAVVIEQFGGPEVLVGKEIPKPVIEPNQVLIRLRATSVNPVDFKIRQGAMGSATGDFPLVLGGDAAGVVVEVGENVSRFKADERVFARPRDFGTYAEYIAVDADVVSKMPKAFNFEEAAAVPLAAMTAWQALVDHGKIKEGDKVLIHAGSGGVGTFAIQLAKHFGAEVASTASSRNKELLESLGADRFIDYKEEDFSKVLSDYDLVLDTMGGDIQRKSFEILKPGGRLVSLVEKPDEQLQEKYQVTGVQFMMEPSGSQLEKLAELADQGKLRAVIDSTFWLNEEGIRQAHEKSETHHAAGKIVLRAEQ</sequence>
<dbReference type="InterPro" id="IPR020843">
    <property type="entry name" value="ER"/>
</dbReference>
<dbReference type="Gene3D" id="3.90.180.10">
    <property type="entry name" value="Medium-chain alcohol dehydrogenases, catalytic domain"/>
    <property type="match status" value="1"/>
</dbReference>
<reference evidence="3 4" key="1">
    <citation type="submission" date="2016-10" db="EMBL/GenBank/DDBJ databases">
        <title>Paenibacillus species isolates.</title>
        <authorList>
            <person name="Beno S.M."/>
        </authorList>
    </citation>
    <scope>NUCLEOTIDE SEQUENCE [LARGE SCALE GENOMIC DNA]</scope>
    <source>
        <strain evidence="3 4">FSL H7-0744</strain>
    </source>
</reference>
<evidence type="ECO:0000313" key="4">
    <source>
        <dbReference type="Proteomes" id="UP000187412"/>
    </source>
</evidence>
<dbReference type="Proteomes" id="UP000187412">
    <property type="component" value="Unassembled WGS sequence"/>
</dbReference>
<dbReference type="Gene3D" id="3.40.50.720">
    <property type="entry name" value="NAD(P)-binding Rossmann-like Domain"/>
    <property type="match status" value="1"/>
</dbReference>
<dbReference type="Pfam" id="PF13602">
    <property type="entry name" value="ADH_zinc_N_2"/>
    <property type="match status" value="1"/>
</dbReference>
<dbReference type="Pfam" id="PF08240">
    <property type="entry name" value="ADH_N"/>
    <property type="match status" value="1"/>
</dbReference>
<name>A0ABX3H301_PAEBO</name>
<comment type="caution">
    <text evidence="3">The sequence shown here is derived from an EMBL/GenBank/DDBJ whole genome shotgun (WGS) entry which is preliminary data.</text>
</comment>
<dbReference type="SUPFAM" id="SSF50129">
    <property type="entry name" value="GroES-like"/>
    <property type="match status" value="1"/>
</dbReference>
<dbReference type="InterPro" id="IPR013154">
    <property type="entry name" value="ADH-like_N"/>
</dbReference>
<organism evidence="3 4">
    <name type="scientific">Paenibacillus borealis</name>
    <dbReference type="NCBI Taxonomy" id="160799"/>
    <lineage>
        <taxon>Bacteria</taxon>
        <taxon>Bacillati</taxon>
        <taxon>Bacillota</taxon>
        <taxon>Bacilli</taxon>
        <taxon>Bacillales</taxon>
        <taxon>Paenibacillaceae</taxon>
        <taxon>Paenibacillus</taxon>
    </lineage>
</organism>
<evidence type="ECO:0000256" key="1">
    <source>
        <dbReference type="ARBA" id="ARBA00023002"/>
    </source>
</evidence>
<proteinExistence type="predicted"/>
<protein>
    <submittedName>
        <fullName evidence="3">NADPH:quinone reductase</fullName>
    </submittedName>
</protein>
<evidence type="ECO:0000259" key="2">
    <source>
        <dbReference type="SMART" id="SM00829"/>
    </source>
</evidence>
<dbReference type="PANTHER" id="PTHR11695:SF294">
    <property type="entry name" value="RETICULON-4-INTERACTING PROTEIN 1, MITOCHONDRIAL"/>
    <property type="match status" value="1"/>
</dbReference>
<dbReference type="EMBL" id="MPTB01000030">
    <property type="protein sequence ID" value="OMD44800.1"/>
    <property type="molecule type" value="Genomic_DNA"/>
</dbReference>
<dbReference type="InterPro" id="IPR036291">
    <property type="entry name" value="NAD(P)-bd_dom_sf"/>
</dbReference>